<evidence type="ECO:0000256" key="6">
    <source>
        <dbReference type="ARBA" id="ARBA00023242"/>
    </source>
</evidence>
<dbReference type="Proteomes" id="UP000297777">
    <property type="component" value="Unassembled WGS sequence"/>
</dbReference>
<dbReference type="GO" id="GO:0006351">
    <property type="term" value="P:DNA-templated transcription"/>
    <property type="evidence" value="ECO:0007669"/>
    <property type="project" value="InterPro"/>
</dbReference>
<keyword evidence="3" id="KW-0677">Repeat</keyword>
<evidence type="ECO:0000256" key="7">
    <source>
        <dbReference type="SAM" id="MobiDB-lite"/>
    </source>
</evidence>
<feature type="compositionally biased region" description="Pro residues" evidence="7">
    <location>
        <begin position="86"/>
        <end position="97"/>
    </location>
</feature>
<accession>A0A4Z1E8Z7</accession>
<evidence type="ECO:0000256" key="3">
    <source>
        <dbReference type="ARBA" id="ARBA00022737"/>
    </source>
</evidence>
<keyword evidence="4" id="KW-0863">Zinc-finger</keyword>
<dbReference type="GO" id="GO:0005634">
    <property type="term" value="C:nucleus"/>
    <property type="evidence" value="ECO:0007669"/>
    <property type="project" value="UniProtKB-SubCell"/>
</dbReference>
<dbReference type="GO" id="GO:0000978">
    <property type="term" value="F:RNA polymerase II cis-regulatory region sequence-specific DNA binding"/>
    <property type="evidence" value="ECO:0007669"/>
    <property type="project" value="InterPro"/>
</dbReference>
<dbReference type="EMBL" id="PQXH01000242">
    <property type="protein sequence ID" value="TGO07850.1"/>
    <property type="molecule type" value="Genomic_DNA"/>
</dbReference>
<comment type="subcellular location">
    <subcellularLocation>
        <location evidence="1">Nucleus</location>
    </subcellularLocation>
</comment>
<dbReference type="PANTHER" id="PTHR40626:SF1">
    <property type="entry name" value="TRANSCRIPTION FACTOR WITH C2H2 AND ZN(2)-CYS(6) DNA BINDING DOMAIN (EUROFUNG)"/>
    <property type="match status" value="1"/>
</dbReference>
<keyword evidence="2" id="KW-0479">Metal-binding</keyword>
<dbReference type="GO" id="GO:0008270">
    <property type="term" value="F:zinc ion binding"/>
    <property type="evidence" value="ECO:0007669"/>
    <property type="project" value="UniProtKB-KW"/>
</dbReference>
<evidence type="ECO:0000256" key="5">
    <source>
        <dbReference type="ARBA" id="ARBA00022833"/>
    </source>
</evidence>
<name>A0A4Z1E8Z7_9HELO</name>
<dbReference type="InterPro" id="IPR007219">
    <property type="entry name" value="XnlR_reg_dom"/>
</dbReference>
<dbReference type="OrthoDB" id="654211at2759"/>
<protein>
    <recommendedName>
        <fullName evidence="8">Xylanolytic transcriptional activator regulatory domain-containing protein</fullName>
    </recommendedName>
</protein>
<feature type="domain" description="Xylanolytic transcriptional activator regulatory" evidence="8">
    <location>
        <begin position="254"/>
        <end position="442"/>
    </location>
</feature>
<dbReference type="PANTHER" id="PTHR40626">
    <property type="entry name" value="MIP31509P"/>
    <property type="match status" value="1"/>
</dbReference>
<keyword evidence="10" id="KW-1185">Reference proteome</keyword>
<evidence type="ECO:0000256" key="4">
    <source>
        <dbReference type="ARBA" id="ARBA00022771"/>
    </source>
</evidence>
<evidence type="ECO:0000256" key="1">
    <source>
        <dbReference type="ARBA" id="ARBA00004123"/>
    </source>
</evidence>
<keyword evidence="6" id="KW-0539">Nucleus</keyword>
<dbReference type="Pfam" id="PF04082">
    <property type="entry name" value="Fungal_trans"/>
    <property type="match status" value="1"/>
</dbReference>
<gene>
    <name evidence="9" type="ORF">BTUL_0242g00150</name>
</gene>
<evidence type="ECO:0000313" key="10">
    <source>
        <dbReference type="Proteomes" id="UP000297777"/>
    </source>
</evidence>
<reference evidence="9 10" key="1">
    <citation type="submission" date="2017-12" db="EMBL/GenBank/DDBJ databases">
        <title>Comparative genomics of Botrytis spp.</title>
        <authorList>
            <person name="Valero-Jimenez C.A."/>
            <person name="Tapia P."/>
            <person name="Veloso J."/>
            <person name="Silva-Moreno E."/>
            <person name="Staats M."/>
            <person name="Valdes J.H."/>
            <person name="Van Kan J.A.L."/>
        </authorList>
    </citation>
    <scope>NUCLEOTIDE SEQUENCE [LARGE SCALE GENOMIC DNA]</scope>
    <source>
        <strain evidence="9 10">Bt9001</strain>
    </source>
</reference>
<feature type="region of interest" description="Disordered" evidence="7">
    <location>
        <begin position="84"/>
        <end position="109"/>
    </location>
</feature>
<evidence type="ECO:0000259" key="8">
    <source>
        <dbReference type="Pfam" id="PF04082"/>
    </source>
</evidence>
<organism evidence="9 10">
    <name type="scientific">Botrytis tulipae</name>
    <dbReference type="NCBI Taxonomy" id="87230"/>
    <lineage>
        <taxon>Eukaryota</taxon>
        <taxon>Fungi</taxon>
        <taxon>Dikarya</taxon>
        <taxon>Ascomycota</taxon>
        <taxon>Pezizomycotina</taxon>
        <taxon>Leotiomycetes</taxon>
        <taxon>Helotiales</taxon>
        <taxon>Sclerotiniaceae</taxon>
        <taxon>Botrytis</taxon>
    </lineage>
</organism>
<dbReference type="GO" id="GO:0000981">
    <property type="term" value="F:DNA-binding transcription factor activity, RNA polymerase II-specific"/>
    <property type="evidence" value="ECO:0007669"/>
    <property type="project" value="InterPro"/>
</dbReference>
<comment type="caution">
    <text evidence="9">The sequence shown here is derived from an EMBL/GenBank/DDBJ whole genome shotgun (WGS) entry which is preliminary data.</text>
</comment>
<evidence type="ECO:0000313" key="9">
    <source>
        <dbReference type="EMBL" id="TGO07850.1"/>
    </source>
</evidence>
<dbReference type="CDD" id="cd12148">
    <property type="entry name" value="fungal_TF_MHR"/>
    <property type="match status" value="1"/>
</dbReference>
<keyword evidence="5" id="KW-0862">Zinc</keyword>
<dbReference type="GO" id="GO:0000785">
    <property type="term" value="C:chromatin"/>
    <property type="evidence" value="ECO:0007669"/>
    <property type="project" value="TreeGrafter"/>
</dbReference>
<sequence>MPAGRAQALLQCLWKELLDQQPPAPTRGTSSGLQTAAGHRQFVPSAICSSPDLTPLAGMSSDTTLPCIRCVTSNVECTYQRRIFPDPIPPNDPPLDNPSPAGNMEASSDATRRKIPIQFLLSFTTPVEHEATTALISASRDQLIEQAASTHLVSSSTSEFNFGAYDALFWDQEDWTPDLVHYLNQEFHDDTHRNRKSSTQGQASSVIEIRLAQMCQQLVFTQRILLADNPDYYDDFEESLAEIFTTTNLETFVQAYFLQLHQFYPIVHRPTFDCETACLPLLLAIFLFGSLCSAPSYYTLSARKVFDVAEEYIFNHPTMQQLHHSNITCVAPEETIGVLQAAFIIEVVQNGTNNVWKQGDALESKGIHDSLDDSITGQSKWQSFYSQEIRTRLAICSFVIDSCFAIMFNSCPLLTLGQLSINFPCRNDIFEAETAAEYEHLTMFDSPELRWRTPSQLTKDLLQDTWTNSSRGHVTAMHLMVTICGKRPSSALKESRRY</sequence>
<evidence type="ECO:0000256" key="2">
    <source>
        <dbReference type="ARBA" id="ARBA00022723"/>
    </source>
</evidence>
<proteinExistence type="predicted"/>
<dbReference type="AlphaFoldDB" id="A0A4Z1E8Z7"/>
<dbReference type="InterPro" id="IPR051059">
    <property type="entry name" value="VerF-like"/>
</dbReference>